<dbReference type="InterPro" id="IPR023780">
    <property type="entry name" value="Chromo_domain"/>
</dbReference>
<dbReference type="InterPro" id="IPR001650">
    <property type="entry name" value="Helicase_C-like"/>
</dbReference>
<dbReference type="PANTHER" id="PTHR45623">
    <property type="entry name" value="CHROMODOMAIN-HELICASE-DNA-BINDING PROTEIN 3-RELATED-RELATED"/>
    <property type="match status" value="1"/>
</dbReference>
<dbReference type="SUPFAM" id="SSF52540">
    <property type="entry name" value="P-loop containing nucleoside triphosphate hydrolases"/>
    <property type="match status" value="2"/>
</dbReference>
<feature type="region of interest" description="Disordered" evidence="7">
    <location>
        <begin position="2028"/>
        <end position="2068"/>
    </location>
</feature>
<evidence type="ECO:0000256" key="7">
    <source>
        <dbReference type="SAM" id="MobiDB-lite"/>
    </source>
</evidence>
<keyword evidence="2" id="KW-0677">Repeat</keyword>
<dbReference type="PANTHER" id="PTHR45623:SF11">
    <property type="entry name" value="KISMET, ISOFORM C"/>
    <property type="match status" value="1"/>
</dbReference>
<feature type="compositionally biased region" description="Polar residues" evidence="7">
    <location>
        <begin position="19"/>
        <end position="29"/>
    </location>
</feature>
<evidence type="ECO:0000259" key="8">
    <source>
        <dbReference type="PROSITE" id="PS50013"/>
    </source>
</evidence>
<feature type="compositionally biased region" description="Basic and acidic residues" evidence="7">
    <location>
        <begin position="1403"/>
        <end position="1457"/>
    </location>
</feature>
<dbReference type="Pfam" id="PF00176">
    <property type="entry name" value="SNF2-rel_dom"/>
    <property type="match status" value="1"/>
</dbReference>
<gene>
    <name evidence="11" type="ORF">CYCCA115_LOCUS13449</name>
</gene>
<feature type="domain" description="Chromo" evidence="8">
    <location>
        <begin position="465"/>
        <end position="528"/>
    </location>
</feature>
<evidence type="ECO:0000313" key="11">
    <source>
        <dbReference type="EMBL" id="CAJ1952232.1"/>
    </source>
</evidence>
<keyword evidence="12" id="KW-1185">Reference proteome</keyword>
<reference evidence="11" key="1">
    <citation type="submission" date="2023-08" db="EMBL/GenBank/DDBJ databases">
        <authorList>
            <person name="Audoor S."/>
            <person name="Bilcke G."/>
        </authorList>
    </citation>
    <scope>NUCLEOTIDE SEQUENCE</scope>
</reference>
<dbReference type="EMBL" id="CAKOGP040001803">
    <property type="protein sequence ID" value="CAJ1952232.1"/>
    <property type="molecule type" value="Genomic_DNA"/>
</dbReference>
<feature type="compositionally biased region" description="Low complexity" evidence="7">
    <location>
        <begin position="37"/>
        <end position="49"/>
    </location>
</feature>
<dbReference type="GO" id="GO:0005524">
    <property type="term" value="F:ATP binding"/>
    <property type="evidence" value="ECO:0007669"/>
    <property type="project" value="UniProtKB-KW"/>
</dbReference>
<feature type="region of interest" description="Disordered" evidence="7">
    <location>
        <begin position="1"/>
        <end position="210"/>
    </location>
</feature>
<evidence type="ECO:0000259" key="9">
    <source>
        <dbReference type="PROSITE" id="PS51192"/>
    </source>
</evidence>
<dbReference type="Pfam" id="PF00271">
    <property type="entry name" value="Helicase_C"/>
    <property type="match status" value="1"/>
</dbReference>
<dbReference type="SMART" id="SM00487">
    <property type="entry name" value="DEXDc"/>
    <property type="match status" value="1"/>
</dbReference>
<feature type="compositionally biased region" description="Acidic residues" evidence="7">
    <location>
        <begin position="441"/>
        <end position="456"/>
    </location>
</feature>
<feature type="compositionally biased region" description="Polar residues" evidence="7">
    <location>
        <begin position="280"/>
        <end position="290"/>
    </location>
</feature>
<feature type="compositionally biased region" description="Basic residues" evidence="7">
    <location>
        <begin position="270"/>
        <end position="279"/>
    </location>
</feature>
<comment type="caution">
    <text evidence="11">The sequence shown here is derived from an EMBL/GenBank/DDBJ whole genome shotgun (WGS) entry which is preliminary data.</text>
</comment>
<dbReference type="GO" id="GO:0003677">
    <property type="term" value="F:DNA binding"/>
    <property type="evidence" value="ECO:0007669"/>
    <property type="project" value="TreeGrafter"/>
</dbReference>
<keyword evidence="3" id="KW-0547">Nucleotide-binding</keyword>
<dbReference type="InterPro" id="IPR014001">
    <property type="entry name" value="Helicase_ATP-bd"/>
</dbReference>
<feature type="compositionally biased region" description="Low complexity" evidence="7">
    <location>
        <begin position="68"/>
        <end position="90"/>
    </location>
</feature>
<dbReference type="InterPro" id="IPR049730">
    <property type="entry name" value="SNF2/RAD54-like_C"/>
</dbReference>
<dbReference type="SMART" id="SM00298">
    <property type="entry name" value="CHROMO"/>
    <property type="match status" value="1"/>
</dbReference>
<feature type="compositionally biased region" description="Basic and acidic residues" evidence="7">
    <location>
        <begin position="2028"/>
        <end position="2042"/>
    </location>
</feature>
<evidence type="ECO:0000256" key="2">
    <source>
        <dbReference type="ARBA" id="ARBA00022737"/>
    </source>
</evidence>
<feature type="region of interest" description="Disordered" evidence="7">
    <location>
        <begin position="1217"/>
        <end position="1246"/>
    </location>
</feature>
<dbReference type="GO" id="GO:0016887">
    <property type="term" value="F:ATP hydrolysis activity"/>
    <property type="evidence" value="ECO:0007669"/>
    <property type="project" value="TreeGrafter"/>
</dbReference>
<evidence type="ECO:0000256" key="5">
    <source>
        <dbReference type="ARBA" id="ARBA00022840"/>
    </source>
</evidence>
<dbReference type="InterPro" id="IPR038718">
    <property type="entry name" value="SNF2-like_sf"/>
</dbReference>
<proteinExistence type="predicted"/>
<name>A0AAD2JHQ6_9STRA</name>
<feature type="region of interest" description="Disordered" evidence="7">
    <location>
        <begin position="438"/>
        <end position="468"/>
    </location>
</feature>
<sequence>MDRRNDESGWNIPKKKNPKSTQGASSMNMTIPKKRPSQGSSSSSSLTGSIPRKGPSNALPPPPIPRKSSSGVIPRKSSSSSSVPRKSSFSDGGSIPRRPSHGNGGSTHSSRGSYDSGGGSIPKRPSHDASRGSIPRRPSYDNNNSSIPKKHHASSSSHSIPRKTDKIPKKSSSIPLHKSSSSSHGFDNPSRHPPPQRTKRPSRSGWENFIVTERPLVIRIPLKGVSMIEGIPPPMSQDGGIGRKRKSVSYQELDDTDSDDYMTEEEERRLKAKKIRLSKKTTANPQSNDASGEKATGTDVDDTVSAAAVAPAPVAVDDSNISNSDFWALNNSLSVDAPPPGTLNTLWYSRECFGHVLVVEKILAWKMRPVSKLEWVPETLTPKEEGYIQPRPAIDTALAAKLSNMALTNPVITSDANKRMEVSRLAPAECPIVMTMAVSTQDDEEKPEQKEGDDEGDTTKPEPKYRIKALQEKDREEVYLVKWRGRSHLHASWERGSDIIKYDQSKNTARHKIRRFVQSQELMYGKNWRKVLEEERSTAATIHAHGLQDGTVDKETVDEDYYPPACTEVERILACDESEMDMNLFAKQRARNILRDQQILKEKESNTTKRWNSKEGLAGLLKEIPWDPEDNVRYVVKWKTLPFSEVTWEYWRDIKRDAVDEAEDFWTRQKPPEQNVIDRNNRSHPHIRDFRKMQESPVYGLSKRKRHIADLGQDKEEDGDDVKQGFRLRSYQLEGVNWLLFNWWNKRSCILADEMGLGKTIQSMCFLRSLQDDPTTGVRGPFLVVAPLSLIGQWQSEAKTWAPDLNVVLYHGSADARDFLVKQEFYYTDQFVPKATAIKLKKQHVTKFHILITTYEVAMKDTNILSKIRWRALVVDEAHRLKNPKSRLFADLAAFPRDYCLLLTGTPLANATEELWALLHFADNSAFKSKDDFLDKFGQLTDADQVKELHTVLKPYLLRRMKEDVEKSLPPKEETILEVSLTPVQKKFYKAIYERNTTFLFKGSKPSNAPSLMNVMMELRKCCNHPYLIRGAEDRILTDAALEKRALEPAVPPDPVALFGEQLIKSSGKMVLISKLLPKLLANGHKVLIFSQMVRVLDLLEEVMKLMKYKYERLDGSTSSSSRAAAVDRFVRKSCQRFVMLLSTRAGGLGLNLTAADTVIIFDSDWNPQNDLQAMARAHRIGQTRAVRVYRLLTAKTYEMHMFHSASMKLGLERAVLSQQRDQGEGEQDEGGQPKSTAKSDREAQAKEIDSLLKKGAYDVFKDDNDEEAKQFMETDIDQLLEKSATTVTYGPNQTNLSNGLGSFSKASFVADTGDGEKDVDLDDPDFWQKAVGLEKPVETTEEVAQMLDDGVKRSRKQVQVYDPYAEIAEMEQRKIEEEKLRKEEEKEERERARKEKKKRKQVEKEQKKKEREEAREQKVDAKTAEKELEKEAIQKKQSKDAKPKKAKKIPDKSRLSKRLELDNPDYSLKQGWDVPQRNRAVAAFLRFGFSRFCRIRSESNLTSLPIHDFEVFCRSYFFQLSLQAAVPIMQMLKDESAMLKERSVKDLIHEFLGTTFSHKEADWICDCLSNGMRSFLDVERNRKFLRLPKTLAEPSFVEELRRGSALRSLRRMFLLCRVQRIIEDCSDKVIGKLGHEQLAQRGCQTFSLSTLDSDLKARLVSTEELALTLGLYLQGMEGTSPVAWWDRSCDIALLIGTFVHGLGNYDSMLSDSSLPFGFRIKKYAKIDEACVAAQKRFEDATDAARQVFDESLEAFDLREEKKNLAIISAAAANQTALEKDAQALREGGAAADAVLSKMPDQARGNRYEIVNGDDGHFVTLKKLREKMRSVIRKCDSDSDASAKDVNPSASEGKVENSGTTGSDAKSRRTQIRHALLMPDARVLSHRLQQLVEQVETTMYNDNERAMQVDRQPSTASIWPSSEAASASREIKSRSFSLVFGVDSPSNNENDVFTGVGTSGSQCAVSHRSLNDGTDYCNGAASSELAHVACGTSRYLRAIGVPINFTRFAVSALIHADGHCVQKVIESERARSKTDSSAEVKHSKNAPNGTEAKGEKVSDNGVAADDKGLAGSELEQKLKVDEMDIDGFEAPKDDMKNGHKDNGSSVNDTPVNPLVSKSFTANAKLRASVCSVVLHFGFFHSDNDNSKVERLLWNSIREHCGEFDENDPAPLFSGEHFRKRVIELLDDDQVPSVNELKEYIESCLLPHCLRLCLMGNGPYSTGARGSNGKYGTAQGTSLYPEYSENLQSPLPDPCLELKEQSIEALGVAYAILRRVQMMRSAFAVASGKISFAKIDDILHSSFMRKSMNGLPVWWCPWIHDAALLVHASSRGLFSILQDRHSKTQTSAFSVKTIRQHMYSVFVAESALPSSILEESPPEDSTSWIELQSKEFPSMHVLEQRLAFLCAEASATLDADEVYDCLPMFDHGSWPRLS</sequence>
<feature type="domain" description="Helicase C-terminal" evidence="10">
    <location>
        <begin position="1072"/>
        <end position="1223"/>
    </location>
</feature>
<dbReference type="InterPro" id="IPR027417">
    <property type="entry name" value="P-loop_NTPase"/>
</dbReference>
<comment type="subcellular location">
    <subcellularLocation>
        <location evidence="1">Nucleus</location>
    </subcellularLocation>
</comment>
<feature type="compositionally biased region" description="Acidic residues" evidence="7">
    <location>
        <begin position="252"/>
        <end position="265"/>
    </location>
</feature>
<dbReference type="GO" id="GO:0000785">
    <property type="term" value="C:chromatin"/>
    <property type="evidence" value="ECO:0007669"/>
    <property type="project" value="TreeGrafter"/>
</dbReference>
<keyword evidence="5" id="KW-0067">ATP-binding</keyword>
<dbReference type="InterPro" id="IPR016197">
    <property type="entry name" value="Chromo-like_dom_sf"/>
</dbReference>
<evidence type="ECO:0000256" key="1">
    <source>
        <dbReference type="ARBA" id="ARBA00004123"/>
    </source>
</evidence>
<accession>A0AAD2JHQ6</accession>
<dbReference type="Gene3D" id="2.40.50.40">
    <property type="match status" value="2"/>
</dbReference>
<feature type="domain" description="Helicase ATP-binding" evidence="9">
    <location>
        <begin position="740"/>
        <end position="925"/>
    </location>
</feature>
<dbReference type="GO" id="GO:0005634">
    <property type="term" value="C:nucleus"/>
    <property type="evidence" value="ECO:0007669"/>
    <property type="project" value="UniProtKB-SubCell"/>
</dbReference>
<feature type="compositionally biased region" description="Basic and acidic residues" evidence="7">
    <location>
        <begin position="457"/>
        <end position="468"/>
    </location>
</feature>
<dbReference type="Proteomes" id="UP001295423">
    <property type="component" value="Unassembled WGS sequence"/>
</dbReference>
<dbReference type="GO" id="GO:0140658">
    <property type="term" value="F:ATP-dependent chromatin remodeler activity"/>
    <property type="evidence" value="ECO:0007669"/>
    <property type="project" value="TreeGrafter"/>
</dbReference>
<dbReference type="Pfam" id="PF00385">
    <property type="entry name" value="Chromo"/>
    <property type="match status" value="1"/>
</dbReference>
<dbReference type="SMART" id="SM00490">
    <property type="entry name" value="HELICc"/>
    <property type="match status" value="1"/>
</dbReference>
<dbReference type="InterPro" id="IPR000330">
    <property type="entry name" value="SNF2_N"/>
</dbReference>
<feature type="region of interest" description="Disordered" evidence="7">
    <location>
        <begin position="1379"/>
        <end position="1457"/>
    </location>
</feature>
<keyword evidence="6" id="KW-0539">Nucleus</keyword>
<dbReference type="GO" id="GO:0042393">
    <property type="term" value="F:histone binding"/>
    <property type="evidence" value="ECO:0007669"/>
    <property type="project" value="TreeGrafter"/>
</dbReference>
<feature type="region of interest" description="Disordered" evidence="7">
    <location>
        <begin position="1833"/>
        <end position="1868"/>
    </location>
</feature>
<feature type="compositionally biased region" description="Basic and acidic residues" evidence="7">
    <location>
        <begin position="1379"/>
        <end position="1394"/>
    </location>
</feature>
<dbReference type="PROSITE" id="PS51192">
    <property type="entry name" value="HELICASE_ATP_BIND_1"/>
    <property type="match status" value="1"/>
</dbReference>
<evidence type="ECO:0000313" key="12">
    <source>
        <dbReference type="Proteomes" id="UP001295423"/>
    </source>
</evidence>
<feature type="compositionally biased region" description="Basic and acidic residues" evidence="7">
    <location>
        <begin position="1833"/>
        <end position="1843"/>
    </location>
</feature>
<dbReference type="PROSITE" id="PS50013">
    <property type="entry name" value="CHROMO_2"/>
    <property type="match status" value="1"/>
</dbReference>
<dbReference type="InterPro" id="IPR000953">
    <property type="entry name" value="Chromo/chromo_shadow_dom"/>
</dbReference>
<dbReference type="GO" id="GO:0003682">
    <property type="term" value="F:chromatin binding"/>
    <property type="evidence" value="ECO:0007669"/>
    <property type="project" value="TreeGrafter"/>
</dbReference>
<dbReference type="CDD" id="cd18793">
    <property type="entry name" value="SF2_C_SNF"/>
    <property type="match status" value="1"/>
</dbReference>
<keyword evidence="4" id="KW-0378">Hydrolase</keyword>
<dbReference type="Gene3D" id="3.40.50.300">
    <property type="entry name" value="P-loop containing nucleotide triphosphate hydrolases"/>
    <property type="match status" value="1"/>
</dbReference>
<organism evidence="11 12">
    <name type="scientific">Cylindrotheca closterium</name>
    <dbReference type="NCBI Taxonomy" id="2856"/>
    <lineage>
        <taxon>Eukaryota</taxon>
        <taxon>Sar</taxon>
        <taxon>Stramenopiles</taxon>
        <taxon>Ochrophyta</taxon>
        <taxon>Bacillariophyta</taxon>
        <taxon>Bacillariophyceae</taxon>
        <taxon>Bacillariophycidae</taxon>
        <taxon>Bacillariales</taxon>
        <taxon>Bacillariaceae</taxon>
        <taxon>Cylindrotheca</taxon>
    </lineage>
</organism>
<feature type="compositionally biased region" description="Low complexity" evidence="7">
    <location>
        <begin position="170"/>
        <end position="184"/>
    </location>
</feature>
<feature type="region of interest" description="Disordered" evidence="7">
    <location>
        <begin position="2088"/>
        <end position="2111"/>
    </location>
</feature>
<feature type="compositionally biased region" description="Basic and acidic residues" evidence="7">
    <location>
        <begin position="2089"/>
        <end position="2102"/>
    </location>
</feature>
<protein>
    <submittedName>
        <fullName evidence="11">Uncharacterized protein</fullName>
    </submittedName>
</protein>
<feature type="region of interest" description="Disordered" evidence="7">
    <location>
        <begin position="230"/>
        <end position="298"/>
    </location>
</feature>
<dbReference type="Gene3D" id="3.40.50.10810">
    <property type="entry name" value="Tandem AAA-ATPase domain"/>
    <property type="match status" value="1"/>
</dbReference>
<evidence type="ECO:0000256" key="3">
    <source>
        <dbReference type="ARBA" id="ARBA00022741"/>
    </source>
</evidence>
<dbReference type="PROSITE" id="PS51194">
    <property type="entry name" value="HELICASE_CTER"/>
    <property type="match status" value="1"/>
</dbReference>
<dbReference type="SUPFAM" id="SSF54160">
    <property type="entry name" value="Chromo domain-like"/>
    <property type="match status" value="2"/>
</dbReference>
<evidence type="ECO:0000259" key="10">
    <source>
        <dbReference type="PROSITE" id="PS51194"/>
    </source>
</evidence>
<evidence type="ECO:0000256" key="4">
    <source>
        <dbReference type="ARBA" id="ARBA00022801"/>
    </source>
</evidence>
<evidence type="ECO:0000256" key="6">
    <source>
        <dbReference type="ARBA" id="ARBA00023242"/>
    </source>
</evidence>
<dbReference type="Gene3D" id="1.10.10.60">
    <property type="entry name" value="Homeodomain-like"/>
    <property type="match status" value="1"/>
</dbReference>
<feature type="compositionally biased region" description="Basic and acidic residues" evidence="7">
    <location>
        <begin position="2052"/>
        <end position="2068"/>
    </location>
</feature>